<dbReference type="GO" id="GO:0034194">
    <property type="term" value="P:D-galactonate catabolic process"/>
    <property type="evidence" value="ECO:0007669"/>
    <property type="project" value="InterPro"/>
</dbReference>
<organism evidence="1 2">
    <name type="scientific">Falsochrobactrum tianjinense</name>
    <dbReference type="NCBI Taxonomy" id="2706015"/>
    <lineage>
        <taxon>Bacteria</taxon>
        <taxon>Pseudomonadati</taxon>
        <taxon>Pseudomonadota</taxon>
        <taxon>Alphaproteobacteria</taxon>
        <taxon>Hyphomicrobiales</taxon>
        <taxon>Brucellaceae</taxon>
        <taxon>Falsochrobactrum</taxon>
    </lineage>
</organism>
<accession>A0A949PQH3</accession>
<dbReference type="InterPro" id="IPR007729">
    <property type="entry name" value="DGOK"/>
</dbReference>
<evidence type="ECO:0000313" key="2">
    <source>
        <dbReference type="Proteomes" id="UP000752297"/>
    </source>
</evidence>
<evidence type="ECO:0000313" key="1">
    <source>
        <dbReference type="EMBL" id="MBV2143030.1"/>
    </source>
</evidence>
<comment type="caution">
    <text evidence="1">The sequence shown here is derived from an EMBL/GenBank/DDBJ whole genome shotgun (WGS) entry which is preliminary data.</text>
</comment>
<dbReference type="Proteomes" id="UP000752297">
    <property type="component" value="Unassembled WGS sequence"/>
</dbReference>
<protein>
    <submittedName>
        <fullName evidence="1">2-dehydro-3-deoxygalactonokinase</fullName>
    </submittedName>
</protein>
<dbReference type="Pfam" id="PF05035">
    <property type="entry name" value="DGOK"/>
    <property type="match status" value="1"/>
</dbReference>
<name>A0A949PQH3_9HYPH</name>
<dbReference type="RefSeq" id="WP_217677050.1">
    <property type="nucleotide sequence ID" value="NZ_JAHRVA010000002.1"/>
</dbReference>
<dbReference type="CDD" id="cd24012">
    <property type="entry name" value="ASKHA_NBD_KDGal-kinase"/>
    <property type="match status" value="1"/>
</dbReference>
<gene>
    <name evidence="1" type="ORF">KUG47_05920</name>
</gene>
<dbReference type="GO" id="GO:0008671">
    <property type="term" value="F:2-dehydro-3-deoxygalactonokinase activity"/>
    <property type="evidence" value="ECO:0007669"/>
    <property type="project" value="InterPro"/>
</dbReference>
<keyword evidence="2" id="KW-1185">Reference proteome</keyword>
<dbReference type="EMBL" id="JAHRVA010000002">
    <property type="protein sequence ID" value="MBV2143030.1"/>
    <property type="molecule type" value="Genomic_DNA"/>
</dbReference>
<reference evidence="1 2" key="1">
    <citation type="submission" date="2021-06" db="EMBL/GenBank/DDBJ databases">
        <title>Falsochrobactrum tianjin sp.nov., a new petroleum-degrading bacteria isolated from oily soils.</title>
        <authorList>
            <person name="Chen G."/>
            <person name="Chen H."/>
            <person name="Tian J."/>
            <person name="Qing J."/>
            <person name="Zhong L."/>
            <person name="Ma W."/>
            <person name="Song Y."/>
            <person name="Cui X."/>
            <person name="Yan B."/>
        </authorList>
    </citation>
    <scope>NUCLEOTIDE SEQUENCE [LARGE SCALE GENOMIC DNA]</scope>
    <source>
        <strain evidence="1 2">TDYN1</strain>
    </source>
</reference>
<proteinExistence type="predicted"/>
<dbReference type="AlphaFoldDB" id="A0A949PQH3"/>
<sequence length="307" mass="32451">MTVSASSPFVCAVDWGTSSFRLWLFDRDGAVLAESRSDEGMMKAVQTGFAVVLEKHLASVEADPDLPVLICGMAGARQGWVEAPYVAVPATLGGLADAVRSIEELPRDIRILPGVAQRDPAAPDVMRGEETQLLGLGANGANRIICMPGTHSKWVEMRDGAIHGFTTYMTGELFSVIGKHSILKHTVGAAKGGTEIPPAFLLIAGKAIADPDALAQGLFKLRAGQLLGYSDNGEGAVQLSALLIGAEIGAAMRQYPGMRAPVLISDGRLGLLYEVAMKQAGLEPVIVNADDITRTGLYTLARQIWTA</sequence>